<accession>A0ABQ0QIQ4</accession>
<organism evidence="1 2">
    <name type="scientific">Neokomagataea tanensis NBRC 106556</name>
    <dbReference type="NCBI Taxonomy" id="1223519"/>
    <lineage>
        <taxon>Bacteria</taxon>
        <taxon>Pseudomonadati</taxon>
        <taxon>Pseudomonadota</taxon>
        <taxon>Alphaproteobacteria</taxon>
        <taxon>Acetobacterales</taxon>
        <taxon>Acetobacteraceae</taxon>
        <taxon>Neokomagataea</taxon>
    </lineage>
</organism>
<dbReference type="Proteomes" id="UP001062443">
    <property type="component" value="Unassembled WGS sequence"/>
</dbReference>
<comment type="caution">
    <text evidence="1">The sequence shown here is derived from an EMBL/GenBank/DDBJ whole genome shotgun (WGS) entry which is preliminary data.</text>
</comment>
<gene>
    <name evidence="1" type="ORF">AA106556_1056</name>
</gene>
<dbReference type="EMBL" id="BAQB01000011">
    <property type="protein sequence ID" value="GBR46266.1"/>
    <property type="molecule type" value="Genomic_DNA"/>
</dbReference>
<evidence type="ECO:0000313" key="2">
    <source>
        <dbReference type="Proteomes" id="UP001062443"/>
    </source>
</evidence>
<reference evidence="1" key="1">
    <citation type="submission" date="2013-04" db="EMBL/GenBank/DDBJ databases">
        <title>The genome sequencing project of 58 acetic acid bacteria.</title>
        <authorList>
            <person name="Okamoto-Kainuma A."/>
            <person name="Ishikawa M."/>
            <person name="Umino S."/>
            <person name="Koizumi Y."/>
            <person name="Shiwa Y."/>
            <person name="Yoshikawa H."/>
            <person name="Matsutani M."/>
            <person name="Matsushita K."/>
        </authorList>
    </citation>
    <scope>NUCLEOTIDE SEQUENCE</scope>
    <source>
        <strain evidence="1">NBRC 106556</strain>
    </source>
</reference>
<proteinExistence type="predicted"/>
<protein>
    <submittedName>
        <fullName evidence="1">Uncharacterized protein</fullName>
    </submittedName>
</protein>
<sequence>MLLGAGFACAKLEEIAKSAVVVRHKDRTGNINSGLSVAVHSDFELIFTETRTGHGLFRKETINGMICFYCLENVFLCFNAGY</sequence>
<name>A0ABQ0QIQ4_9PROT</name>
<keyword evidence="2" id="KW-1185">Reference proteome</keyword>
<evidence type="ECO:0000313" key="1">
    <source>
        <dbReference type="EMBL" id="GBR46266.1"/>
    </source>
</evidence>